<dbReference type="Proteomes" id="UP001164929">
    <property type="component" value="Chromosome 5"/>
</dbReference>
<accession>A0AAD6QTA0</accession>
<reference evidence="1" key="1">
    <citation type="journal article" date="2023" name="Mol. Ecol. Resour.">
        <title>Chromosome-level genome assembly of a triploid poplar Populus alba 'Berolinensis'.</title>
        <authorList>
            <person name="Chen S."/>
            <person name="Yu Y."/>
            <person name="Wang X."/>
            <person name="Wang S."/>
            <person name="Zhang T."/>
            <person name="Zhou Y."/>
            <person name="He R."/>
            <person name="Meng N."/>
            <person name="Wang Y."/>
            <person name="Liu W."/>
            <person name="Liu Z."/>
            <person name="Liu J."/>
            <person name="Guo Q."/>
            <person name="Huang H."/>
            <person name="Sederoff R.R."/>
            <person name="Wang G."/>
            <person name="Qu G."/>
            <person name="Chen S."/>
        </authorList>
    </citation>
    <scope>NUCLEOTIDE SEQUENCE</scope>
    <source>
        <strain evidence="1">SC-2020</strain>
    </source>
</reference>
<dbReference type="EMBL" id="JAQIZT010000005">
    <property type="protein sequence ID" value="KAJ6996099.1"/>
    <property type="molecule type" value="Genomic_DNA"/>
</dbReference>
<keyword evidence="2" id="KW-1185">Reference proteome</keyword>
<gene>
    <name evidence="1" type="ORF">NC653_012861</name>
</gene>
<name>A0AAD6QTA0_9ROSI</name>
<organism evidence="1 2">
    <name type="scientific">Populus alba x Populus x berolinensis</name>
    <dbReference type="NCBI Taxonomy" id="444605"/>
    <lineage>
        <taxon>Eukaryota</taxon>
        <taxon>Viridiplantae</taxon>
        <taxon>Streptophyta</taxon>
        <taxon>Embryophyta</taxon>
        <taxon>Tracheophyta</taxon>
        <taxon>Spermatophyta</taxon>
        <taxon>Magnoliopsida</taxon>
        <taxon>eudicotyledons</taxon>
        <taxon>Gunneridae</taxon>
        <taxon>Pentapetalae</taxon>
        <taxon>rosids</taxon>
        <taxon>fabids</taxon>
        <taxon>Malpighiales</taxon>
        <taxon>Salicaceae</taxon>
        <taxon>Saliceae</taxon>
        <taxon>Populus</taxon>
    </lineage>
</organism>
<protein>
    <submittedName>
        <fullName evidence="1">Uncharacterized protein</fullName>
    </submittedName>
</protein>
<dbReference type="AlphaFoldDB" id="A0AAD6QTA0"/>
<evidence type="ECO:0000313" key="2">
    <source>
        <dbReference type="Proteomes" id="UP001164929"/>
    </source>
</evidence>
<evidence type="ECO:0000313" key="1">
    <source>
        <dbReference type="EMBL" id="KAJ6996099.1"/>
    </source>
</evidence>
<sequence>MLIPPRPIPMVSLHLSSAIKTTHTSPSFTPTPTINSPRPSIFPAVTFHLLINNNR</sequence>
<proteinExistence type="predicted"/>
<comment type="caution">
    <text evidence="1">The sequence shown here is derived from an EMBL/GenBank/DDBJ whole genome shotgun (WGS) entry which is preliminary data.</text>
</comment>